<evidence type="ECO:0000256" key="2">
    <source>
        <dbReference type="SAM" id="MobiDB-lite"/>
    </source>
</evidence>
<dbReference type="PANTHER" id="PTHR22932:SF1">
    <property type="entry name" value="CO-CHAPERONE PROTEIN DAF-41"/>
    <property type="match status" value="1"/>
</dbReference>
<feature type="region of interest" description="Disordered" evidence="2">
    <location>
        <begin position="107"/>
        <end position="127"/>
    </location>
</feature>
<dbReference type="PANTHER" id="PTHR22932">
    <property type="entry name" value="TELOMERASE-BINDING PROTEIN P23 HSP90 CO-CHAPERONE"/>
    <property type="match status" value="1"/>
</dbReference>
<dbReference type="GO" id="GO:0005634">
    <property type="term" value="C:nucleus"/>
    <property type="evidence" value="ECO:0007669"/>
    <property type="project" value="TreeGrafter"/>
</dbReference>
<dbReference type="Gene3D" id="2.60.40.790">
    <property type="match status" value="1"/>
</dbReference>
<organism evidence="4 5">
    <name type="scientific">Coemansia brasiliensis</name>
    <dbReference type="NCBI Taxonomy" id="2650707"/>
    <lineage>
        <taxon>Eukaryota</taxon>
        <taxon>Fungi</taxon>
        <taxon>Fungi incertae sedis</taxon>
        <taxon>Zoopagomycota</taxon>
        <taxon>Kickxellomycotina</taxon>
        <taxon>Kickxellomycetes</taxon>
        <taxon>Kickxellales</taxon>
        <taxon>Kickxellaceae</taxon>
        <taxon>Coemansia</taxon>
    </lineage>
</organism>
<dbReference type="PROSITE" id="PS51203">
    <property type="entry name" value="CS"/>
    <property type="match status" value="1"/>
</dbReference>
<evidence type="ECO:0000259" key="3">
    <source>
        <dbReference type="PROSITE" id="PS51203"/>
    </source>
</evidence>
<reference evidence="4" key="1">
    <citation type="submission" date="2022-07" db="EMBL/GenBank/DDBJ databases">
        <title>Phylogenomic reconstructions and comparative analyses of Kickxellomycotina fungi.</title>
        <authorList>
            <person name="Reynolds N.K."/>
            <person name="Stajich J.E."/>
            <person name="Barry K."/>
            <person name="Grigoriev I.V."/>
            <person name="Crous P."/>
            <person name="Smith M.E."/>
        </authorList>
    </citation>
    <scope>NUCLEOTIDE SEQUENCE</scope>
    <source>
        <strain evidence="4">NRRL 1566</strain>
    </source>
</reference>
<feature type="domain" description="CS" evidence="3">
    <location>
        <begin position="5"/>
        <end position="91"/>
    </location>
</feature>
<sequence>MNTSERRPEVLWAQREGLLYLTVELHDAQDAKIELTETSIDFSNTTDNMLYKFHLDFYKPINPKESKKTLTGRKTFMILEKQEGEWWPRLTKDTKKLAFVKTDFDHWKDSDDSGDEEPDFSGMDFSQMGGMGDMASMMGGMGGMGGMMGGMGGMGGMPDLSALADDEDSNEADAKDEDEANNETNDKAKD</sequence>
<dbReference type="GO" id="GO:0051087">
    <property type="term" value="F:protein-folding chaperone binding"/>
    <property type="evidence" value="ECO:0007669"/>
    <property type="project" value="TreeGrafter"/>
</dbReference>
<dbReference type="GO" id="GO:0005829">
    <property type="term" value="C:cytosol"/>
    <property type="evidence" value="ECO:0007669"/>
    <property type="project" value="TreeGrafter"/>
</dbReference>
<feature type="compositionally biased region" description="Acidic residues" evidence="2">
    <location>
        <begin position="164"/>
        <end position="181"/>
    </location>
</feature>
<dbReference type="CDD" id="cd06465">
    <property type="entry name" value="p23_hB-ind1_like"/>
    <property type="match status" value="1"/>
</dbReference>
<comment type="caution">
    <text evidence="4">The sequence shown here is derived from an EMBL/GenBank/DDBJ whole genome shotgun (WGS) entry which is preliminary data.</text>
</comment>
<dbReference type="EMBL" id="JANBUW010001274">
    <property type="protein sequence ID" value="KAJ2843841.1"/>
    <property type="molecule type" value="Genomic_DNA"/>
</dbReference>
<dbReference type="Proteomes" id="UP001139887">
    <property type="component" value="Unassembled WGS sequence"/>
</dbReference>
<dbReference type="Pfam" id="PF04969">
    <property type="entry name" value="CS"/>
    <property type="match status" value="1"/>
</dbReference>
<dbReference type="GO" id="GO:0051131">
    <property type="term" value="P:chaperone-mediated protein complex assembly"/>
    <property type="evidence" value="ECO:0007669"/>
    <property type="project" value="TreeGrafter"/>
</dbReference>
<dbReference type="FunFam" id="2.60.40.790:FF:000013">
    <property type="entry name" value="Very-long-chain (3R)-3-hydroxyacyl-CoA dehydratase"/>
    <property type="match status" value="1"/>
</dbReference>
<dbReference type="OrthoDB" id="1564555at2759"/>
<proteinExistence type="inferred from homology"/>
<dbReference type="SUPFAM" id="SSF49764">
    <property type="entry name" value="HSP20-like chaperones"/>
    <property type="match status" value="1"/>
</dbReference>
<dbReference type="InterPro" id="IPR045250">
    <property type="entry name" value="p23-like"/>
</dbReference>
<evidence type="ECO:0000313" key="4">
    <source>
        <dbReference type="EMBL" id="KAJ2843841.1"/>
    </source>
</evidence>
<protein>
    <submittedName>
        <fullName evidence="4">P23 chaperone protein wos2</fullName>
    </submittedName>
</protein>
<dbReference type="GO" id="GO:0006457">
    <property type="term" value="P:protein folding"/>
    <property type="evidence" value="ECO:0007669"/>
    <property type="project" value="TreeGrafter"/>
</dbReference>
<comment type="similarity">
    <text evidence="1">Belongs to the p23/wos2 family.</text>
</comment>
<dbReference type="InterPro" id="IPR008978">
    <property type="entry name" value="HSP20-like_chaperone"/>
</dbReference>
<feature type="region of interest" description="Disordered" evidence="2">
    <location>
        <begin position="151"/>
        <end position="190"/>
    </location>
</feature>
<dbReference type="InterPro" id="IPR007052">
    <property type="entry name" value="CS_dom"/>
</dbReference>
<evidence type="ECO:0000256" key="1">
    <source>
        <dbReference type="ARBA" id="ARBA00025733"/>
    </source>
</evidence>
<dbReference type="AlphaFoldDB" id="A0A9W8LVE0"/>
<evidence type="ECO:0000313" key="5">
    <source>
        <dbReference type="Proteomes" id="UP001139887"/>
    </source>
</evidence>
<accession>A0A9W8LVE0</accession>
<keyword evidence="5" id="KW-1185">Reference proteome</keyword>
<name>A0A9W8LVE0_9FUNG</name>
<dbReference type="GO" id="GO:0051879">
    <property type="term" value="F:Hsp90 protein binding"/>
    <property type="evidence" value="ECO:0007669"/>
    <property type="project" value="InterPro"/>
</dbReference>
<gene>
    <name evidence="4" type="primary">wos2</name>
    <name evidence="4" type="ORF">IWW36_005407</name>
</gene>